<dbReference type="RefSeq" id="WP_004077231.1">
    <property type="nucleotide sequence ID" value="NZ_CM001436.1"/>
</dbReference>
<keyword evidence="1" id="KW-0472">Membrane</keyword>
<name>H1Z2F2_9EURY</name>
<proteinExistence type="predicted"/>
<protein>
    <submittedName>
        <fullName evidence="2">Uncharacterized protein</fullName>
    </submittedName>
</protein>
<keyword evidence="3" id="KW-1185">Reference proteome</keyword>
<keyword evidence="1" id="KW-1133">Transmembrane helix</keyword>
<sequence>MSEIQVYAGGILASVGIILLGVILGMEIISFKTGIIYTLMPVFALLVVLGVLLMLLGSKEPECSSEN</sequence>
<dbReference type="HOGENOM" id="CLU_2802259_0_0_2"/>
<feature type="transmembrane region" description="Helical" evidence="1">
    <location>
        <begin position="6"/>
        <end position="24"/>
    </location>
</feature>
<reference evidence="2 3" key="1">
    <citation type="submission" date="2011-10" db="EMBL/GenBank/DDBJ databases">
        <title>The Improved High-Quality Draft genome of Methanoplanus limicola DSM 2279.</title>
        <authorList>
            <consortium name="US DOE Joint Genome Institute (JGI-PGF)"/>
            <person name="Lucas S."/>
            <person name="Copeland A."/>
            <person name="Lapidus A."/>
            <person name="Glavina del Rio T."/>
            <person name="Dalin E."/>
            <person name="Tice H."/>
            <person name="Bruce D."/>
            <person name="Goodwin L."/>
            <person name="Pitluck S."/>
            <person name="Peters L."/>
            <person name="Mikhailova N."/>
            <person name="Lu M."/>
            <person name="Kyrpides N."/>
            <person name="Mavromatis K."/>
            <person name="Ivanova N."/>
            <person name="Markowitz V."/>
            <person name="Cheng J.-F."/>
            <person name="Hugenholtz P."/>
            <person name="Woyke T."/>
            <person name="Wu D."/>
            <person name="Wirth R."/>
            <person name="Brambilla E.-M."/>
            <person name="Klenk H.-P."/>
            <person name="Eisen J.A."/>
        </authorList>
    </citation>
    <scope>NUCLEOTIDE SEQUENCE [LARGE SCALE GENOMIC DNA]</scope>
    <source>
        <strain evidence="2 3">DSM 2279</strain>
    </source>
</reference>
<dbReference type="STRING" id="937775.Metlim_1369"/>
<dbReference type="Proteomes" id="UP000005741">
    <property type="component" value="Chromosome"/>
</dbReference>
<dbReference type="AlphaFoldDB" id="H1Z2F2"/>
<keyword evidence="1" id="KW-0812">Transmembrane</keyword>
<organism evidence="2 3">
    <name type="scientific">Methanoplanus limicola DSM 2279</name>
    <dbReference type="NCBI Taxonomy" id="937775"/>
    <lineage>
        <taxon>Archaea</taxon>
        <taxon>Methanobacteriati</taxon>
        <taxon>Methanobacteriota</taxon>
        <taxon>Stenosarchaea group</taxon>
        <taxon>Methanomicrobia</taxon>
        <taxon>Methanomicrobiales</taxon>
        <taxon>Methanomicrobiaceae</taxon>
        <taxon>Methanoplanus</taxon>
    </lineage>
</organism>
<gene>
    <name evidence="2" type="ORF">Metlim_1369</name>
</gene>
<dbReference type="InParanoid" id="H1Z2F2"/>
<evidence type="ECO:0000313" key="2">
    <source>
        <dbReference type="EMBL" id="EHQ35478.1"/>
    </source>
</evidence>
<feature type="transmembrane region" description="Helical" evidence="1">
    <location>
        <begin position="36"/>
        <end position="57"/>
    </location>
</feature>
<dbReference type="EMBL" id="CM001436">
    <property type="protein sequence ID" value="EHQ35478.1"/>
    <property type="molecule type" value="Genomic_DNA"/>
</dbReference>
<evidence type="ECO:0000313" key="3">
    <source>
        <dbReference type="Proteomes" id="UP000005741"/>
    </source>
</evidence>
<accession>H1Z2F2</accession>
<evidence type="ECO:0000256" key="1">
    <source>
        <dbReference type="SAM" id="Phobius"/>
    </source>
</evidence>